<comment type="similarity">
    <text evidence="2">Belongs to the GST superfamily. Mu family.</text>
</comment>
<dbReference type="SUPFAM" id="SSF47616">
    <property type="entry name" value="GST C-terminal domain-like"/>
    <property type="match status" value="1"/>
</dbReference>
<dbReference type="CDD" id="cd03075">
    <property type="entry name" value="GST_N_Mu"/>
    <property type="match status" value="1"/>
</dbReference>
<dbReference type="PANTHER" id="PTHR11571">
    <property type="entry name" value="GLUTATHIONE S-TRANSFERASE"/>
    <property type="match status" value="1"/>
</dbReference>
<dbReference type="SUPFAM" id="SSF52833">
    <property type="entry name" value="Thioredoxin-like"/>
    <property type="match status" value="1"/>
</dbReference>
<name>B0KZJ2_ACASI</name>
<keyword evidence="4" id="KW-0808">Transferase</keyword>
<dbReference type="InterPro" id="IPR004046">
    <property type="entry name" value="GST_C"/>
</dbReference>
<proteinExistence type="evidence at transcript level"/>
<dbReference type="EMBL" id="DQ979798">
    <property type="protein sequence ID" value="ABL09303.1"/>
    <property type="molecule type" value="mRNA"/>
</dbReference>
<organism evidence="8">
    <name type="scientific">Acarus siro</name>
    <name type="common">Flour mite</name>
    <name type="synonym">Tyroglyphus farinae</name>
    <dbReference type="NCBI Taxonomy" id="66546"/>
    <lineage>
        <taxon>Eukaryota</taxon>
        <taxon>Metazoa</taxon>
        <taxon>Ecdysozoa</taxon>
        <taxon>Arthropoda</taxon>
        <taxon>Chelicerata</taxon>
        <taxon>Arachnida</taxon>
        <taxon>Acari</taxon>
        <taxon>Acariformes</taxon>
        <taxon>Sarcoptiformes</taxon>
        <taxon>Astigmata</taxon>
        <taxon>Acaroidea</taxon>
        <taxon>Acaridae</taxon>
        <taxon>Acarinae</taxon>
        <taxon>Acarus</taxon>
    </lineage>
</organism>
<feature type="domain" description="GST C-terminal" evidence="7">
    <location>
        <begin position="17"/>
        <end position="173"/>
    </location>
</feature>
<dbReference type="InterPro" id="IPR036249">
    <property type="entry name" value="Thioredoxin-like_sf"/>
</dbReference>
<evidence type="ECO:0000256" key="1">
    <source>
        <dbReference type="ARBA" id="ARBA00003701"/>
    </source>
</evidence>
<evidence type="ECO:0000256" key="2">
    <source>
        <dbReference type="ARBA" id="ARBA00005861"/>
    </source>
</evidence>
<comment type="function">
    <text evidence="1">Conjugation of reduced glutathione to a wide number of exogenous and endogenous hydrophobic electrophiles.</text>
</comment>
<evidence type="ECO:0000259" key="7">
    <source>
        <dbReference type="PROSITE" id="PS50405"/>
    </source>
</evidence>
<dbReference type="GO" id="GO:0004364">
    <property type="term" value="F:glutathione transferase activity"/>
    <property type="evidence" value="ECO:0007669"/>
    <property type="project" value="UniProtKB-ARBA"/>
</dbReference>
<dbReference type="AlphaFoldDB" id="B0KZJ2"/>
<dbReference type="InterPro" id="IPR010987">
    <property type="entry name" value="Glutathione-S-Trfase_C-like"/>
</dbReference>
<dbReference type="GO" id="GO:0006749">
    <property type="term" value="P:glutathione metabolic process"/>
    <property type="evidence" value="ECO:0007669"/>
    <property type="project" value="TreeGrafter"/>
</dbReference>
<evidence type="ECO:0000256" key="4">
    <source>
        <dbReference type="ARBA" id="ARBA00022679"/>
    </source>
</evidence>
<dbReference type="EC" id="2.5.1.18" evidence="3"/>
<dbReference type="PROSITE" id="PS50404">
    <property type="entry name" value="GST_NTER"/>
    <property type="match status" value="1"/>
</dbReference>
<accession>B0KZJ2</accession>
<dbReference type="InterPro" id="IPR036282">
    <property type="entry name" value="Glutathione-S-Trfase_C_sf"/>
</dbReference>
<feature type="domain" description="GST N-terminal" evidence="6">
    <location>
        <begin position="3"/>
        <end position="84"/>
    </location>
</feature>
<sequence>MASKPTLGYWDIRGLGAPIRYLLTYAGIDFEDKRYSDPNEWFGKDKPSLGLDFPNLPYYIDGSVKLTQTQAILRYIARKANLDGATEAEKIAISLVEQQVQDLNIGEKPFVAGSNISYADFWQYEYLKKISVLVPGALDATPNLAKFLVRIESLPQLSAFFKANKPALFNGPMAKWNATA</sequence>
<evidence type="ECO:0000313" key="8">
    <source>
        <dbReference type="EMBL" id="ABL09303.1"/>
    </source>
</evidence>
<protein>
    <recommendedName>
        <fullName evidence="3">glutathione transferase</fullName>
        <ecNumber evidence="3">2.5.1.18</ecNumber>
    </recommendedName>
</protein>
<dbReference type="Pfam" id="PF14497">
    <property type="entry name" value="GST_C_3"/>
    <property type="match status" value="1"/>
</dbReference>
<reference evidence="8" key="1">
    <citation type="submission" date="2006-08" db="EMBL/GenBank/DDBJ databases">
        <title>Effect of polymorphism in group 8 allergen (Acarus siro) on IgE binding.</title>
        <authorList>
            <person name="Tan C.L."/>
            <person name="Chew F.T."/>
        </authorList>
    </citation>
    <scope>NUCLEOTIDE SEQUENCE</scope>
</reference>
<dbReference type="Gene3D" id="1.20.1050.130">
    <property type="match status" value="2"/>
</dbReference>
<dbReference type="InterPro" id="IPR004045">
    <property type="entry name" value="Glutathione_S-Trfase_N"/>
</dbReference>
<dbReference type="PROSITE" id="PS50405">
    <property type="entry name" value="GST_CTER"/>
    <property type="match status" value="1"/>
</dbReference>
<dbReference type="PANTHER" id="PTHR11571:SF222">
    <property type="entry name" value="GLUTATHIONE TRANSFERASE"/>
    <property type="match status" value="1"/>
</dbReference>
<dbReference type="Pfam" id="PF02798">
    <property type="entry name" value="GST_N"/>
    <property type="match status" value="1"/>
</dbReference>
<evidence type="ECO:0000256" key="3">
    <source>
        <dbReference type="ARBA" id="ARBA00012452"/>
    </source>
</evidence>
<comment type="catalytic activity">
    <reaction evidence="5">
        <text>RX + glutathione = an S-substituted glutathione + a halide anion + H(+)</text>
        <dbReference type="Rhea" id="RHEA:16437"/>
        <dbReference type="ChEBI" id="CHEBI:15378"/>
        <dbReference type="ChEBI" id="CHEBI:16042"/>
        <dbReference type="ChEBI" id="CHEBI:17792"/>
        <dbReference type="ChEBI" id="CHEBI:57925"/>
        <dbReference type="ChEBI" id="CHEBI:90779"/>
        <dbReference type="EC" id="2.5.1.18"/>
    </reaction>
</comment>
<dbReference type="InterPro" id="IPR050213">
    <property type="entry name" value="GST_superfamily"/>
</dbReference>
<evidence type="ECO:0000259" key="6">
    <source>
        <dbReference type="PROSITE" id="PS50404"/>
    </source>
</evidence>
<evidence type="ECO:0000256" key="5">
    <source>
        <dbReference type="ARBA" id="ARBA00047960"/>
    </source>
</evidence>